<dbReference type="Proteomes" id="UP000284676">
    <property type="component" value="Unassembled WGS sequence"/>
</dbReference>
<sequence length="252" mass="29135">MRTEKLYYKNQFLTTCKAKLIEVNERGLVFDKTIAYPEGGGQIGDSGILIREKTKEEIEFLDTTKIKGRNIYLEDFPVIKVEGVIIHHINISLLNNLELGEEFIIKLNVEKRAKTTLHHSGLHLALMILANMREGIDKKIVGAKITDTYGRLDFSTEEKFSKEELQKIEDKCNELIQEKLEISSYHHTVENEAIYWKCLDYSVPCGGTHCDNTKYLGKMKVKRKNIGKTSERLIIELNEIEEFFKLYGEDNE</sequence>
<dbReference type="GO" id="GO:0004813">
    <property type="term" value="F:alanine-tRNA ligase activity"/>
    <property type="evidence" value="ECO:0007669"/>
    <property type="project" value="InterPro"/>
</dbReference>
<dbReference type="Gene3D" id="3.30.980.10">
    <property type="entry name" value="Threonyl-trna Synthetase, Chain A, domain 2"/>
    <property type="match status" value="1"/>
</dbReference>
<dbReference type="InterPro" id="IPR018163">
    <property type="entry name" value="Thr/Ala-tRNA-synth_IIc_edit"/>
</dbReference>
<dbReference type="InterPro" id="IPR009000">
    <property type="entry name" value="Transl_B-barrel_sf"/>
</dbReference>
<dbReference type="GO" id="GO:0002161">
    <property type="term" value="F:aminoacyl-tRNA deacylase activity"/>
    <property type="evidence" value="ECO:0007669"/>
    <property type="project" value="TreeGrafter"/>
</dbReference>
<dbReference type="PANTHER" id="PTHR11777">
    <property type="entry name" value="ALANYL-TRNA SYNTHETASE"/>
    <property type="match status" value="1"/>
</dbReference>
<reference evidence="10 11" key="1">
    <citation type="submission" date="2018-08" db="EMBL/GenBank/DDBJ databases">
        <title>A genome reference for cultivated species of the human gut microbiota.</title>
        <authorList>
            <person name="Zou Y."/>
            <person name="Xue W."/>
            <person name="Luo G."/>
        </authorList>
    </citation>
    <scope>NUCLEOTIDE SEQUENCE [LARGE SCALE GENOMIC DNA]</scope>
    <source>
        <strain evidence="10 11">AM25-1</strain>
    </source>
</reference>
<dbReference type="InterPro" id="IPR018165">
    <property type="entry name" value="Ala-tRNA-synth_IIc_core"/>
</dbReference>
<keyword evidence="8" id="KW-0030">Aminoacyl-tRNA synthetase</keyword>
<keyword evidence="6" id="KW-0694">RNA-binding</keyword>
<accession>A0A414Q2F0</accession>
<evidence type="ECO:0000256" key="6">
    <source>
        <dbReference type="ARBA" id="ARBA00022884"/>
    </source>
</evidence>
<dbReference type="Gene3D" id="2.40.30.130">
    <property type="match status" value="1"/>
</dbReference>
<keyword evidence="4" id="KW-0547">Nucleotide-binding</keyword>
<dbReference type="GO" id="GO:0006419">
    <property type="term" value="P:alanyl-tRNA aminoacylation"/>
    <property type="evidence" value="ECO:0007669"/>
    <property type="project" value="InterPro"/>
</dbReference>
<evidence type="ECO:0000313" key="11">
    <source>
        <dbReference type="Proteomes" id="UP000284676"/>
    </source>
</evidence>
<keyword evidence="3" id="KW-0436">Ligase</keyword>
<evidence type="ECO:0000256" key="7">
    <source>
        <dbReference type="ARBA" id="ARBA00022917"/>
    </source>
</evidence>
<dbReference type="InterPro" id="IPR018164">
    <property type="entry name" value="Ala-tRNA-synth_IIc_N"/>
</dbReference>
<comment type="caution">
    <text evidence="10">The sequence shown here is derived from an EMBL/GenBank/DDBJ whole genome shotgun (WGS) entry which is preliminary data.</text>
</comment>
<dbReference type="InterPro" id="IPR050058">
    <property type="entry name" value="Ala-tRNA_ligase"/>
</dbReference>
<name>A0A414Q2F0_FUSMR</name>
<dbReference type="Pfam" id="PF01411">
    <property type="entry name" value="tRNA-synt_2c"/>
    <property type="match status" value="1"/>
</dbReference>
<evidence type="ECO:0000313" key="10">
    <source>
        <dbReference type="EMBL" id="RHF74989.1"/>
    </source>
</evidence>
<dbReference type="GO" id="GO:0005524">
    <property type="term" value="F:ATP binding"/>
    <property type="evidence" value="ECO:0007669"/>
    <property type="project" value="UniProtKB-KW"/>
</dbReference>
<dbReference type="PROSITE" id="PS50860">
    <property type="entry name" value="AA_TRNA_LIGASE_II_ALA"/>
    <property type="match status" value="1"/>
</dbReference>
<dbReference type="EMBL" id="QRHL01000001">
    <property type="protein sequence ID" value="RHF74989.1"/>
    <property type="molecule type" value="Genomic_DNA"/>
</dbReference>
<evidence type="ECO:0000256" key="1">
    <source>
        <dbReference type="ARBA" id="ARBA00008226"/>
    </source>
</evidence>
<dbReference type="PANTHER" id="PTHR11777:SF9">
    <property type="entry name" value="ALANINE--TRNA LIGASE, CYTOPLASMIC"/>
    <property type="match status" value="1"/>
</dbReference>
<protein>
    <recommendedName>
        <fullName evidence="9">Alanyl-transfer RNA synthetases family profile domain-containing protein</fullName>
    </recommendedName>
</protein>
<comment type="similarity">
    <text evidence="1">Belongs to the class-II aminoacyl-tRNA synthetase family.</text>
</comment>
<evidence type="ECO:0000256" key="8">
    <source>
        <dbReference type="ARBA" id="ARBA00023146"/>
    </source>
</evidence>
<evidence type="ECO:0000256" key="2">
    <source>
        <dbReference type="ARBA" id="ARBA00022555"/>
    </source>
</evidence>
<dbReference type="GO" id="GO:0000049">
    <property type="term" value="F:tRNA binding"/>
    <property type="evidence" value="ECO:0007669"/>
    <property type="project" value="UniProtKB-KW"/>
</dbReference>
<gene>
    <name evidence="10" type="ORF">DW663_00945</name>
</gene>
<feature type="domain" description="Alanyl-transfer RNA synthetases family profile" evidence="9">
    <location>
        <begin position="1"/>
        <end position="182"/>
    </location>
</feature>
<evidence type="ECO:0000256" key="3">
    <source>
        <dbReference type="ARBA" id="ARBA00022598"/>
    </source>
</evidence>
<dbReference type="AlphaFoldDB" id="A0A414Q2F0"/>
<dbReference type="SUPFAM" id="SSF50447">
    <property type="entry name" value="Translation proteins"/>
    <property type="match status" value="1"/>
</dbReference>
<dbReference type="GeneID" id="62763363"/>
<dbReference type="RefSeq" id="WP_005884612.1">
    <property type="nucleotide sequence ID" value="NZ_CABMMQ010000001.1"/>
</dbReference>
<evidence type="ECO:0000256" key="4">
    <source>
        <dbReference type="ARBA" id="ARBA00022741"/>
    </source>
</evidence>
<keyword evidence="7" id="KW-0648">Protein biosynthesis</keyword>
<organism evidence="10 11">
    <name type="scientific">Fusobacterium mortiferum</name>
    <dbReference type="NCBI Taxonomy" id="850"/>
    <lineage>
        <taxon>Bacteria</taxon>
        <taxon>Fusobacteriati</taxon>
        <taxon>Fusobacteriota</taxon>
        <taxon>Fusobacteriia</taxon>
        <taxon>Fusobacteriales</taxon>
        <taxon>Fusobacteriaceae</taxon>
        <taxon>Fusobacterium</taxon>
    </lineage>
</organism>
<dbReference type="SUPFAM" id="SSF55186">
    <property type="entry name" value="ThrRS/AlaRS common domain"/>
    <property type="match status" value="1"/>
</dbReference>
<proteinExistence type="inferred from homology"/>
<keyword evidence="2" id="KW-0820">tRNA-binding</keyword>
<evidence type="ECO:0000259" key="9">
    <source>
        <dbReference type="PROSITE" id="PS50860"/>
    </source>
</evidence>
<evidence type="ECO:0000256" key="5">
    <source>
        <dbReference type="ARBA" id="ARBA00022840"/>
    </source>
</evidence>
<keyword evidence="5" id="KW-0067">ATP-binding</keyword>